<proteinExistence type="inferred from homology"/>
<organism evidence="7 8">
    <name type="scientific">Pestalotiopsis fici (strain W106-1 / CGMCC3.15140)</name>
    <dbReference type="NCBI Taxonomy" id="1229662"/>
    <lineage>
        <taxon>Eukaryota</taxon>
        <taxon>Fungi</taxon>
        <taxon>Dikarya</taxon>
        <taxon>Ascomycota</taxon>
        <taxon>Pezizomycotina</taxon>
        <taxon>Sordariomycetes</taxon>
        <taxon>Xylariomycetidae</taxon>
        <taxon>Amphisphaeriales</taxon>
        <taxon>Sporocadaceae</taxon>
        <taxon>Pestalotiopsis</taxon>
    </lineage>
</organism>
<dbReference type="Proteomes" id="UP000030651">
    <property type="component" value="Unassembled WGS sequence"/>
</dbReference>
<dbReference type="InParanoid" id="W3WW29"/>
<dbReference type="EMBL" id="KI912116">
    <property type="protein sequence ID" value="ETS77061.1"/>
    <property type="molecule type" value="Genomic_DNA"/>
</dbReference>
<evidence type="ECO:0000313" key="7">
    <source>
        <dbReference type="EMBL" id="ETS77061.1"/>
    </source>
</evidence>
<evidence type="ECO:0000256" key="5">
    <source>
        <dbReference type="ARBA" id="ARBA00042623"/>
    </source>
</evidence>
<evidence type="ECO:0000256" key="6">
    <source>
        <dbReference type="RuleBase" id="RU003815"/>
    </source>
</evidence>
<evidence type="ECO:0000256" key="1">
    <source>
        <dbReference type="ARBA" id="ARBA00005251"/>
    </source>
</evidence>
<dbReference type="STRING" id="1229662.W3WW29"/>
<dbReference type="InterPro" id="IPR000754">
    <property type="entry name" value="Ribosomal_uS9"/>
</dbReference>
<keyword evidence="2 6" id="KW-0689">Ribosomal protein</keyword>
<dbReference type="OrthoDB" id="10254627at2759"/>
<dbReference type="GO" id="GO:0003735">
    <property type="term" value="F:structural constituent of ribosome"/>
    <property type="evidence" value="ECO:0007669"/>
    <property type="project" value="EnsemblFungi"/>
</dbReference>
<sequence>MSTLRYTATRCLRDIRPTAKSQWGATLAIRSKKQTPAGAVVSRAISTTTPKLAIETNDNNTSESASEFAALGAGAAQNSAAPEGSSRLTPSLSTLHAPFARAVPVSPSYFSRQPYFMDSFVEVQELARKYARLPTLPKDKVTPVAWRTRQQYRLASGEQVKGKDYAQCLGLVKRLNQIHPDLMPEDVIKGISIFKRDVNHYLNRPKFLPVDKFGRALGVGKRKSSIARAYVIEGTGEVFVNGKPLTDAFGRVHDRESAMWALKSTERMDKYNVWATVTGGGTTGQAEAMTLAVAKALCVHEPALKNPLRRAGCITRDPRAVERKKHGHVKARKMPTWVKR</sequence>
<dbReference type="SUPFAM" id="SSF54211">
    <property type="entry name" value="Ribosomal protein S5 domain 2-like"/>
    <property type="match status" value="1"/>
</dbReference>
<dbReference type="PANTHER" id="PTHR21569">
    <property type="entry name" value="RIBOSOMAL PROTEIN S9"/>
    <property type="match status" value="1"/>
</dbReference>
<evidence type="ECO:0000256" key="3">
    <source>
        <dbReference type="ARBA" id="ARBA00023274"/>
    </source>
</evidence>
<reference evidence="8" key="1">
    <citation type="journal article" date="2015" name="BMC Genomics">
        <title>Genomic and transcriptomic analysis of the endophytic fungus Pestalotiopsis fici reveals its lifestyle and high potential for synthesis of natural products.</title>
        <authorList>
            <person name="Wang X."/>
            <person name="Zhang X."/>
            <person name="Liu L."/>
            <person name="Xiang M."/>
            <person name="Wang W."/>
            <person name="Sun X."/>
            <person name="Che Y."/>
            <person name="Guo L."/>
            <person name="Liu G."/>
            <person name="Guo L."/>
            <person name="Wang C."/>
            <person name="Yin W.B."/>
            <person name="Stadler M."/>
            <person name="Zhang X."/>
            <person name="Liu X."/>
        </authorList>
    </citation>
    <scope>NUCLEOTIDE SEQUENCE [LARGE SCALE GENOMIC DNA]</scope>
    <source>
        <strain evidence="8">W106-1 / CGMCC3.15140</strain>
    </source>
</reference>
<dbReference type="Gene3D" id="3.30.230.10">
    <property type="match status" value="1"/>
</dbReference>
<dbReference type="GeneID" id="19275948"/>
<dbReference type="HOGENOM" id="CLU_036531_2_0_1"/>
<dbReference type="GO" id="GO:0005763">
    <property type="term" value="C:mitochondrial small ribosomal subunit"/>
    <property type="evidence" value="ECO:0007669"/>
    <property type="project" value="EnsemblFungi"/>
</dbReference>
<dbReference type="AlphaFoldDB" id="W3WW29"/>
<dbReference type="eggNOG" id="KOG1697">
    <property type="taxonomic scope" value="Eukaryota"/>
</dbReference>
<evidence type="ECO:0000256" key="2">
    <source>
        <dbReference type="ARBA" id="ARBA00022980"/>
    </source>
</evidence>
<comment type="similarity">
    <text evidence="1 6">Belongs to the universal ribosomal protein uS9 family.</text>
</comment>
<evidence type="ECO:0000256" key="4">
    <source>
        <dbReference type="ARBA" id="ARBA00039318"/>
    </source>
</evidence>
<dbReference type="PANTHER" id="PTHR21569:SF1">
    <property type="entry name" value="SMALL RIBOSOMAL SUBUNIT PROTEIN US9M"/>
    <property type="match status" value="1"/>
</dbReference>
<protein>
    <recommendedName>
        <fullName evidence="4">Small ribosomal subunit protein uS9m</fullName>
    </recommendedName>
    <alternativeName>
        <fullName evidence="5">37S ribosomal protein S9, mitochondrial</fullName>
    </alternativeName>
</protein>
<keyword evidence="3 6" id="KW-0687">Ribonucleoprotein</keyword>
<dbReference type="InterPro" id="IPR023035">
    <property type="entry name" value="Ribosomal_uS9_bac/plastid"/>
</dbReference>
<keyword evidence="8" id="KW-1185">Reference proteome</keyword>
<dbReference type="InterPro" id="IPR020574">
    <property type="entry name" value="Ribosomal_uS9_CS"/>
</dbReference>
<dbReference type="PROSITE" id="PS00360">
    <property type="entry name" value="RIBOSOMAL_S9"/>
    <property type="match status" value="1"/>
</dbReference>
<dbReference type="NCBIfam" id="NF001099">
    <property type="entry name" value="PRK00132.1"/>
    <property type="match status" value="1"/>
</dbReference>
<dbReference type="InterPro" id="IPR014721">
    <property type="entry name" value="Ribsml_uS5_D2-typ_fold_subgr"/>
</dbReference>
<dbReference type="RefSeq" id="XP_007837707.1">
    <property type="nucleotide sequence ID" value="XM_007839516.1"/>
</dbReference>
<name>W3WW29_PESFW</name>
<accession>W3WW29</accession>
<dbReference type="InterPro" id="IPR020568">
    <property type="entry name" value="Ribosomal_Su5_D2-typ_SF"/>
</dbReference>
<gene>
    <name evidence="7" type="ORF">PFICI_10935</name>
</gene>
<dbReference type="FunFam" id="3.30.230.10:FF:000001">
    <property type="entry name" value="30S ribosomal protein S9"/>
    <property type="match status" value="1"/>
</dbReference>
<dbReference type="GO" id="GO:0003723">
    <property type="term" value="F:RNA binding"/>
    <property type="evidence" value="ECO:0007669"/>
    <property type="project" value="TreeGrafter"/>
</dbReference>
<evidence type="ECO:0000313" key="8">
    <source>
        <dbReference type="Proteomes" id="UP000030651"/>
    </source>
</evidence>
<dbReference type="OMA" id="RESAMWA"/>
<dbReference type="FunCoup" id="W3WW29">
    <property type="interactions" value="160"/>
</dbReference>
<dbReference type="Pfam" id="PF00380">
    <property type="entry name" value="Ribosomal_S9"/>
    <property type="match status" value="1"/>
</dbReference>
<dbReference type="GO" id="GO:0006412">
    <property type="term" value="P:translation"/>
    <property type="evidence" value="ECO:0007669"/>
    <property type="project" value="InterPro"/>
</dbReference>
<dbReference type="KEGG" id="pfy:PFICI_10935"/>